<protein>
    <submittedName>
        <fullName evidence="4">Probable carboxylesterase 2</fullName>
    </submittedName>
</protein>
<dbReference type="PROSITE" id="PS01174">
    <property type="entry name" value="LIPASE_GDXG_SER"/>
    <property type="match status" value="1"/>
</dbReference>
<dbReference type="InterPro" id="IPR029058">
    <property type="entry name" value="AB_hydrolase_fold"/>
</dbReference>
<dbReference type="PANTHER" id="PTHR23024:SF589">
    <property type="entry name" value="CARBOXYLESTERASE 17-RELATED"/>
    <property type="match status" value="1"/>
</dbReference>
<dbReference type="RefSeq" id="XP_010916646.2">
    <property type="nucleotide sequence ID" value="XM_010918344.3"/>
</dbReference>
<keyword evidence="3" id="KW-1185">Reference proteome</keyword>
<evidence type="ECO:0000313" key="3">
    <source>
        <dbReference type="Proteomes" id="UP000504607"/>
    </source>
</evidence>
<dbReference type="SUPFAM" id="SSF53474">
    <property type="entry name" value="alpha/beta-Hydrolases"/>
    <property type="match status" value="1"/>
</dbReference>
<dbReference type="AlphaFoldDB" id="A0A6I9QXJ0"/>
<dbReference type="Gene3D" id="3.40.50.1820">
    <property type="entry name" value="alpha/beta hydrolase"/>
    <property type="match status" value="1"/>
</dbReference>
<dbReference type="InParanoid" id="A0A6I9QXJ0"/>
<dbReference type="PANTHER" id="PTHR23024">
    <property type="entry name" value="ARYLACETAMIDE DEACETYLASE"/>
    <property type="match status" value="1"/>
</dbReference>
<gene>
    <name evidence="4" type="primary">LOC105041382</name>
</gene>
<feature type="domain" description="Alpha/beta hydrolase fold-3" evidence="2">
    <location>
        <begin position="75"/>
        <end position="295"/>
    </location>
</feature>
<dbReference type="InterPro" id="IPR013094">
    <property type="entry name" value="AB_hydrolase_3"/>
</dbReference>
<proteinExistence type="predicted"/>
<organism evidence="3 4">
    <name type="scientific">Elaeis guineensis var. tenera</name>
    <name type="common">Oil palm</name>
    <dbReference type="NCBI Taxonomy" id="51953"/>
    <lineage>
        <taxon>Eukaryota</taxon>
        <taxon>Viridiplantae</taxon>
        <taxon>Streptophyta</taxon>
        <taxon>Embryophyta</taxon>
        <taxon>Tracheophyta</taxon>
        <taxon>Spermatophyta</taxon>
        <taxon>Magnoliopsida</taxon>
        <taxon>Liliopsida</taxon>
        <taxon>Arecaceae</taxon>
        <taxon>Arecoideae</taxon>
        <taxon>Cocoseae</taxon>
        <taxon>Elaeidinae</taxon>
        <taxon>Elaeis</taxon>
    </lineage>
</organism>
<evidence type="ECO:0000259" key="2">
    <source>
        <dbReference type="Pfam" id="PF07859"/>
    </source>
</evidence>
<reference evidence="4" key="1">
    <citation type="submission" date="2025-08" db="UniProtKB">
        <authorList>
            <consortium name="RefSeq"/>
        </authorList>
    </citation>
    <scope>IDENTIFICATION</scope>
</reference>
<evidence type="ECO:0000256" key="1">
    <source>
        <dbReference type="PROSITE-ProRule" id="PRU10038"/>
    </source>
</evidence>
<dbReference type="Pfam" id="PF07859">
    <property type="entry name" value="Abhydrolase_3"/>
    <property type="match status" value="1"/>
</dbReference>
<name>A0A6I9QXJ0_ELAGV</name>
<dbReference type="InterPro" id="IPR033140">
    <property type="entry name" value="Lipase_GDXG_put_SER_AS"/>
</dbReference>
<sequence>MDSKAELQFEYLPFIRTYKSGLVERLCGTEILPATTYPATGVVSKDVIIDSDTSIAARLFLPTSARHLRNKLPIVVYYHGGGFCIGSPYCPPYHFFVSSLVARANVIAVSVDYRLAPEHPLPIAYDDSLRALQWVASHAKGGHEEWLANLADFEHLFLAGDSAGANIAHRMAVRAGEAGLKHGVRIKGMAFLHPFFWGTQPVGLETRDAGVRAGIEGLWQLVCAGRMGMDDECANPMADGVAGMAGVACERVLVCVAEMDVLRERGKAYCEGLTKSGWGGEVDLLESVGEEHVFYMFRPECKKALELMERLVAFFSRD</sequence>
<evidence type="ECO:0000313" key="4">
    <source>
        <dbReference type="RefSeq" id="XP_010916646.2"/>
    </source>
</evidence>
<feature type="active site" evidence="1">
    <location>
        <position position="162"/>
    </location>
</feature>
<dbReference type="Proteomes" id="UP000504607">
    <property type="component" value="Chromosome 3"/>
</dbReference>
<dbReference type="InterPro" id="IPR050466">
    <property type="entry name" value="Carboxylest/Gibb_receptor"/>
</dbReference>
<dbReference type="GO" id="GO:0016787">
    <property type="term" value="F:hydrolase activity"/>
    <property type="evidence" value="ECO:0007669"/>
    <property type="project" value="InterPro"/>
</dbReference>
<accession>A0A6I9QXJ0</accession>
<dbReference type="OrthoDB" id="408631at2759"/>